<accession>A0A1E7QK18</accession>
<dbReference type="AlphaFoldDB" id="A0A1E7QK18"/>
<reference evidence="2 3" key="1">
    <citation type="submission" date="2016-09" db="EMBL/GenBank/DDBJ databases">
        <title>Genomic evidence for plant-parasitic nematodes as the earliest Wolbachia hosts.</title>
        <authorList>
            <person name="Brown A.M."/>
            <person name="Wasala S.K."/>
            <person name="Howe D.K."/>
            <person name="Peetz A.B."/>
            <person name="Zasada I.A."/>
            <person name="Denver D.R."/>
        </authorList>
    </citation>
    <scope>NUCLEOTIDE SEQUENCE [LARGE SCALE GENOMIC DNA]</scope>
    <source>
        <strain evidence="3">wPpe</strain>
    </source>
</reference>
<evidence type="ECO:0000313" key="2">
    <source>
        <dbReference type="EMBL" id="OEY86808.1"/>
    </source>
</evidence>
<proteinExistence type="predicted"/>
<sequence length="722" mass="81188">MTENIALCDALIKAFRINNLNLNDMFTNFKQEKLNNRFFITNLFGENIERKEQCAAYLQEVALGIDRLFHKSEHTRISKFFDYRHFPFNFDQEVNIDKKTNMNKKVANPYDGNNDRFYSKIPVSTVIPNLESHLAHAVIRGIEIDYDFDCDTAVVDTADSGTYIAGCEFATSDIAKEFARQFVDRINTFYCSSDHARSEWDSSDIVSHDGRRVYIKKGVFHDVEFVESVAKNIAHETTRHMYMQECDTVKEFKGLLTQFISLSTGLKISHYHVFRDDDDKDEHGVWSENSCILVPVIQDSTGDLRYTKLYEADAINRAFRGVNGEVKDPIVSDVKGHAQPVSQELLNECDKIYGMVLSNMNTAYYLIDTVLENAEVSKLDKKYGLTIDPNAPHLKELFIQNVVRIRKKMQEEQVSESQAPQCTQSNQPTDLQEWYLENLKKNDRHRMTIPLSSQRNKHSIPRPLSPCPDAMFSANLFLKTSLSPKFPPVQDSGINIDKKSSDYLNVPSQQFGSSPSSSGYGSPDKDSSLSSSNLTNTSSNFTNTSTSSSNLINTSTCSDNTSSSSGGLSGKQQRVEKKISKDDIVGPFPIAQPWLRSLSQSSRDDPSCKTSSSRGSQDMDHPINGMSGTQRLLSIITESSQNSSSQSSPQTRRNSSITDITESSQNSSSQSSPQTKRDSPMSGSKKSNNSEDDKQKRSGIRSYLQSILPSCIRPQQQSSRRD</sequence>
<feature type="compositionally biased region" description="Low complexity" evidence="1">
    <location>
        <begin position="663"/>
        <end position="674"/>
    </location>
</feature>
<feature type="compositionally biased region" description="Basic and acidic residues" evidence="1">
    <location>
        <begin position="573"/>
        <end position="584"/>
    </location>
</feature>
<feature type="region of interest" description="Disordered" evidence="1">
    <location>
        <begin position="489"/>
        <end position="626"/>
    </location>
</feature>
<keyword evidence="3" id="KW-1185">Reference proteome</keyword>
<feature type="region of interest" description="Disordered" evidence="1">
    <location>
        <begin position="638"/>
        <end position="722"/>
    </location>
</feature>
<feature type="compositionally biased region" description="Low complexity" evidence="1">
    <location>
        <begin position="507"/>
        <end position="566"/>
    </location>
</feature>
<feature type="compositionally biased region" description="Polar residues" evidence="1">
    <location>
        <begin position="703"/>
        <end position="722"/>
    </location>
</feature>
<evidence type="ECO:0000313" key="3">
    <source>
        <dbReference type="Proteomes" id="UP000175679"/>
    </source>
</evidence>
<comment type="caution">
    <text evidence="2">The sequence shown here is derived from an EMBL/GenBank/DDBJ whole genome shotgun (WGS) entry which is preliminary data.</text>
</comment>
<feature type="compositionally biased region" description="Low complexity" evidence="1">
    <location>
        <begin position="638"/>
        <end position="656"/>
    </location>
</feature>
<organism evidence="2 3">
    <name type="scientific">Wolbachia pipientis</name>
    <dbReference type="NCBI Taxonomy" id="955"/>
    <lineage>
        <taxon>Bacteria</taxon>
        <taxon>Pseudomonadati</taxon>
        <taxon>Pseudomonadota</taxon>
        <taxon>Alphaproteobacteria</taxon>
        <taxon>Rickettsiales</taxon>
        <taxon>Anaplasmataceae</taxon>
        <taxon>Wolbachieae</taxon>
        <taxon>Wolbachia</taxon>
    </lineage>
</organism>
<name>A0A1E7QK18_WOLPI</name>
<dbReference type="EMBL" id="MJMG01000005">
    <property type="protein sequence ID" value="OEY86808.1"/>
    <property type="molecule type" value="Genomic_DNA"/>
</dbReference>
<protein>
    <submittedName>
        <fullName evidence="2">Uncharacterized protein</fullName>
    </submittedName>
</protein>
<evidence type="ECO:0000256" key="1">
    <source>
        <dbReference type="SAM" id="MobiDB-lite"/>
    </source>
</evidence>
<dbReference type="Proteomes" id="UP000175679">
    <property type="component" value="Unassembled WGS sequence"/>
</dbReference>
<gene>
    <name evidence="2" type="ORF">BIY23_02140</name>
</gene>